<feature type="compositionally biased region" description="Polar residues" evidence="1">
    <location>
        <begin position="70"/>
        <end position="79"/>
    </location>
</feature>
<reference evidence="3" key="1">
    <citation type="journal article" date="2014" name="Cell">
        <title>The Architecture of a Scrambled Genome Reveals Massive Levels of Genomic Rearrangement during Development.</title>
        <authorList>
            <person name="Chen X."/>
            <person name="Bracht J.R."/>
            <person name="Goldman A.D."/>
            <person name="Dolzhenko E."/>
            <person name="Clay D.M."/>
            <person name="Swart E.C."/>
            <person name="Perlman D.H."/>
            <person name="Doak T.G."/>
            <person name="Stuart A."/>
            <person name="Amemiya C.T."/>
            <person name="Sebra R.P."/>
            <person name="Landweber L.F."/>
        </authorList>
    </citation>
    <scope>NUCLEOTIDE SEQUENCE [LARGE SCALE GENOMIC DNA]</scope>
    <source>
        <strain evidence="3">JRB310</strain>
    </source>
</reference>
<evidence type="ECO:0000256" key="1">
    <source>
        <dbReference type="SAM" id="MobiDB-lite"/>
    </source>
</evidence>
<dbReference type="AlphaFoldDB" id="A0A073ICM1"/>
<accession>A0A073ICM1</accession>
<keyword evidence="3" id="KW-1185">Reference proteome</keyword>
<dbReference type="EMBL" id="ARYC01000171">
    <property type="protein sequence ID" value="KEJ83147.1"/>
    <property type="molecule type" value="Genomic_DNA"/>
</dbReference>
<feature type="compositionally biased region" description="Polar residues" evidence="1">
    <location>
        <begin position="110"/>
        <end position="126"/>
    </location>
</feature>
<name>A0A073ICM1_9SPIT</name>
<feature type="compositionally biased region" description="Polar residues" evidence="1">
    <location>
        <begin position="87"/>
        <end position="97"/>
    </location>
</feature>
<gene>
    <name evidence="2" type="ORF">OXYTRIMIC_748</name>
</gene>
<organism evidence="2 3">
    <name type="scientific">Oxytricha trifallax</name>
    <dbReference type="NCBI Taxonomy" id="1172189"/>
    <lineage>
        <taxon>Eukaryota</taxon>
        <taxon>Sar</taxon>
        <taxon>Alveolata</taxon>
        <taxon>Ciliophora</taxon>
        <taxon>Intramacronucleata</taxon>
        <taxon>Spirotrichea</taxon>
        <taxon>Stichotrichia</taxon>
        <taxon>Sporadotrichida</taxon>
        <taxon>Oxytrichidae</taxon>
        <taxon>Oxytrichinae</taxon>
        <taxon>Oxytricha</taxon>
    </lineage>
</organism>
<evidence type="ECO:0000313" key="2">
    <source>
        <dbReference type="EMBL" id="KEJ83147.1"/>
    </source>
</evidence>
<feature type="region of interest" description="Disordered" evidence="1">
    <location>
        <begin position="63"/>
        <end position="141"/>
    </location>
</feature>
<comment type="caution">
    <text evidence="2">The sequence shown here is derived from an EMBL/GenBank/DDBJ whole genome shotgun (WGS) entry which is preliminary data.</text>
</comment>
<evidence type="ECO:0000313" key="3">
    <source>
        <dbReference type="Proteomes" id="UP000053232"/>
    </source>
</evidence>
<sequence length="460" mass="52227">MSLFSNSHNNSKNHIVSDSTVTNSSVFSHNNSNKYVYNISGNTGNITINQNIYINSSATTRLQEDEEIKQGNNSTTVQRENQHEQAFISTHSQQSQGDLPYGKSEKNHGDPTQQVTQEDSDSSAANSLVPGNHYSHKGNHGSQNLHTFNVVIETPAFENGLRNLNQLSGKSIPAVYSAKKSKYKCTFHQMPSSIKSLDTIQVKPVRMGLPHGVIRIVLNNLTPNNINISFRDQFNLFLNEDVQNPRMQRHLHNFIRNAIQNCQSAFFSKSLMNLKNNLKPTSQPRYVPENIVTQTVEADVEEEDEVEDEVSLISSASQTKRQNFDCEQIEEEEKQEQEELIYQIDCASFNRSAQSSIAFKKYQSSSDDLRQGGNCDTYQDEADFTPQDDATSSTLDMFGLLGNEFEELTPILQFTNQEDPVTIDSKNKYQKNVKHPKYQFSKLFNCVFQFIKLRHGEKQQ</sequence>
<protein>
    <submittedName>
        <fullName evidence="2">Uncharacterized protein</fullName>
    </submittedName>
</protein>
<dbReference type="Proteomes" id="UP000053232">
    <property type="component" value="Unassembled WGS sequence"/>
</dbReference>
<proteinExistence type="predicted"/>